<organism evidence="1 2">
    <name type="scientific">Agrobacterium phage 7-7-1</name>
    <dbReference type="NCBI Taxonomy" id="1161931"/>
    <lineage>
        <taxon>Viruses</taxon>
        <taxon>Duplodnaviria</taxon>
        <taxon>Heunggongvirae</taxon>
        <taxon>Uroviricota</taxon>
        <taxon>Caudoviricetes</taxon>
        <taxon>Schmittlotzvirus</taxon>
        <taxon>Schmittlotzvirus sv771</taxon>
    </lineage>
</organism>
<name>J7F9F9_9CAUD</name>
<sequence length="191" mass="22377">MKTKGPYGYLCEVGNPPFKFFVENAQDEEGKPLLAEADLGNGLKVFPIWREERPEVMPPIIGYVRHDFDKEEIQFLTVRDFDSAVRDPNDEWEPVTARYAVQWNACHQHEKSAEFHEKAHEAFQTWKYLPKDVPKDIRDGLRAIYDDKAKVAFEESYRLGFGNRPVADDELESIHRAMADRHRQLSRIYSY</sequence>
<dbReference type="KEGG" id="vg:14012052"/>
<proteinExistence type="predicted"/>
<dbReference type="EMBL" id="JQ312117">
    <property type="protein sequence ID" value="AFH19797.1"/>
    <property type="molecule type" value="Genomic_DNA"/>
</dbReference>
<evidence type="ECO:0000313" key="1">
    <source>
        <dbReference type="EMBL" id="AFH19797.1"/>
    </source>
</evidence>
<evidence type="ECO:0000313" key="2">
    <source>
        <dbReference type="Proteomes" id="UP000003754"/>
    </source>
</evidence>
<dbReference type="RefSeq" id="YP_007006555.1">
    <property type="nucleotide sequence ID" value="NC_019519.1"/>
</dbReference>
<accession>J7F9F9</accession>
<protein>
    <submittedName>
        <fullName evidence="1">Uncharacterized protein</fullName>
    </submittedName>
</protein>
<keyword evidence="2" id="KW-1185">Reference proteome</keyword>
<dbReference type="GeneID" id="14012052"/>
<gene>
    <name evidence="1" type="ORF">7-7-1_00099</name>
</gene>
<reference evidence="1 2" key="1">
    <citation type="submission" date="2011-12" db="EMBL/GenBank/DDBJ databases">
        <title>The genome sequence of the flagella-specific Agrobacterium bacteriophage 7-7-1.</title>
        <authorList>
            <person name="Schmitt R."/>
            <person name="Van den Bossche A."/>
            <person name="Lavigne R."/>
            <person name="Kropinski A.M."/>
        </authorList>
    </citation>
    <scope>NUCLEOTIDE SEQUENCE [LARGE SCALE GENOMIC DNA]</scope>
</reference>
<dbReference type="Proteomes" id="UP000003754">
    <property type="component" value="Segment"/>
</dbReference>